<dbReference type="Proteomes" id="UP000030762">
    <property type="component" value="Unassembled WGS sequence"/>
</dbReference>
<accession>T0S4F2</accession>
<dbReference type="OrthoDB" id="67999at2759"/>
<evidence type="ECO:0000313" key="2">
    <source>
        <dbReference type="EMBL" id="EQC37567.1"/>
    </source>
</evidence>
<dbReference type="VEuPathDB" id="FungiDB:SDRG_05165"/>
<feature type="region of interest" description="Disordered" evidence="1">
    <location>
        <begin position="1"/>
        <end position="34"/>
    </location>
</feature>
<proteinExistence type="predicted"/>
<dbReference type="InParanoid" id="T0S4F2"/>
<evidence type="ECO:0000313" key="3">
    <source>
        <dbReference type="Proteomes" id="UP000030762"/>
    </source>
</evidence>
<organism evidence="2 3">
    <name type="scientific">Saprolegnia diclina (strain VS20)</name>
    <dbReference type="NCBI Taxonomy" id="1156394"/>
    <lineage>
        <taxon>Eukaryota</taxon>
        <taxon>Sar</taxon>
        <taxon>Stramenopiles</taxon>
        <taxon>Oomycota</taxon>
        <taxon>Saprolegniomycetes</taxon>
        <taxon>Saprolegniales</taxon>
        <taxon>Saprolegniaceae</taxon>
        <taxon>Saprolegnia</taxon>
    </lineage>
</organism>
<gene>
    <name evidence="2" type="ORF">SDRG_05165</name>
</gene>
<evidence type="ECO:0000256" key="1">
    <source>
        <dbReference type="SAM" id="MobiDB-lite"/>
    </source>
</evidence>
<dbReference type="GeneID" id="19945892"/>
<name>T0S4F2_SAPDV</name>
<sequence>MQAPAHETPEQEQHPPLNPPPTMPSKLGTESPSAEATTTLTNLIVAFLEISSSFLRFKHTGPVASQSLQAVAAALEKPMVIKALCRIMQVWATTIAMALEKEIVLESVAQSLDMTANKLKKESVTTEAIMQLILNLSAQGISGVNTLLDQDVVLKGYLDALETFKPVLHTAKDLYDYSMTYPAVSYMVSQLQHQATARGHHITSLLTNPRVHTAISTATSLTTNAWNQAWEYSPFASKASNAEREKLRSEVMLHAQVPFAGMSLEDMLSTNEQVRDAMVRLAVAKDAKIAQLEKSLADTNQYATELAEAIAKGPYHKRPPMSY</sequence>
<reference evidence="2 3" key="1">
    <citation type="submission" date="2012-04" db="EMBL/GenBank/DDBJ databases">
        <title>The Genome Sequence of Saprolegnia declina VS20.</title>
        <authorList>
            <consortium name="The Broad Institute Genome Sequencing Platform"/>
            <person name="Russ C."/>
            <person name="Nusbaum C."/>
            <person name="Tyler B."/>
            <person name="van West P."/>
            <person name="Dieguez-Uribeondo J."/>
            <person name="de Bruijn I."/>
            <person name="Tripathy S."/>
            <person name="Jiang R."/>
            <person name="Young S.K."/>
            <person name="Zeng Q."/>
            <person name="Gargeya S."/>
            <person name="Fitzgerald M."/>
            <person name="Haas B."/>
            <person name="Abouelleil A."/>
            <person name="Alvarado L."/>
            <person name="Arachchi H.M."/>
            <person name="Berlin A."/>
            <person name="Chapman S.B."/>
            <person name="Goldberg J."/>
            <person name="Griggs A."/>
            <person name="Gujja S."/>
            <person name="Hansen M."/>
            <person name="Howarth C."/>
            <person name="Imamovic A."/>
            <person name="Larimer J."/>
            <person name="McCowen C."/>
            <person name="Montmayeur A."/>
            <person name="Murphy C."/>
            <person name="Neiman D."/>
            <person name="Pearson M."/>
            <person name="Priest M."/>
            <person name="Roberts A."/>
            <person name="Saif S."/>
            <person name="Shea T."/>
            <person name="Sisk P."/>
            <person name="Sykes S."/>
            <person name="Wortman J."/>
            <person name="Nusbaum C."/>
            <person name="Birren B."/>
        </authorList>
    </citation>
    <scope>NUCLEOTIDE SEQUENCE [LARGE SCALE GENOMIC DNA]</scope>
    <source>
        <strain evidence="2 3">VS20</strain>
    </source>
</reference>
<dbReference type="RefSeq" id="XP_008609087.1">
    <property type="nucleotide sequence ID" value="XM_008610865.1"/>
</dbReference>
<dbReference type="AlphaFoldDB" id="T0S4F2"/>
<keyword evidence="3" id="KW-1185">Reference proteome</keyword>
<dbReference type="OMA" id="RIMQVWA"/>
<dbReference type="EMBL" id="JH767144">
    <property type="protein sequence ID" value="EQC37567.1"/>
    <property type="molecule type" value="Genomic_DNA"/>
</dbReference>
<protein>
    <submittedName>
        <fullName evidence="2">Uncharacterized protein</fullName>
    </submittedName>
</protein>